<feature type="region of interest" description="Disordered" evidence="1">
    <location>
        <begin position="109"/>
        <end position="134"/>
    </location>
</feature>
<comment type="caution">
    <text evidence="2">The sequence shown here is derived from an EMBL/GenBank/DDBJ whole genome shotgun (WGS) entry which is preliminary data.</text>
</comment>
<name>A0A4Q7LR53_9BURK</name>
<dbReference type="Pfam" id="PF11162">
    <property type="entry name" value="DUF2946"/>
    <property type="match status" value="1"/>
</dbReference>
<evidence type="ECO:0000313" key="2">
    <source>
        <dbReference type="EMBL" id="RZS56773.1"/>
    </source>
</evidence>
<dbReference type="AlphaFoldDB" id="A0A4Q7LR53"/>
<dbReference type="OrthoDB" id="8536886at2"/>
<protein>
    <submittedName>
        <fullName evidence="2">DUF2946 family protein</fullName>
    </submittedName>
</protein>
<keyword evidence="3" id="KW-1185">Reference proteome</keyword>
<dbReference type="InterPro" id="IPR021333">
    <property type="entry name" value="DUF2946"/>
</dbReference>
<dbReference type="Proteomes" id="UP000293433">
    <property type="component" value="Unassembled WGS sequence"/>
</dbReference>
<reference evidence="2 3" key="1">
    <citation type="submission" date="2019-02" db="EMBL/GenBank/DDBJ databases">
        <title>Genomic Encyclopedia of Type Strains, Phase IV (KMG-IV): sequencing the most valuable type-strain genomes for metagenomic binning, comparative biology and taxonomic classification.</title>
        <authorList>
            <person name="Goeker M."/>
        </authorList>
    </citation>
    <scope>NUCLEOTIDE SEQUENCE [LARGE SCALE GENOMIC DNA]</scope>
    <source>
        <strain evidence="2 3">DSM 10617</strain>
    </source>
</reference>
<dbReference type="RefSeq" id="WP_130481204.1">
    <property type="nucleotide sequence ID" value="NZ_SGWV01000008.1"/>
</dbReference>
<feature type="compositionally biased region" description="Low complexity" evidence="1">
    <location>
        <begin position="109"/>
        <end position="120"/>
    </location>
</feature>
<dbReference type="EMBL" id="SGWV01000008">
    <property type="protein sequence ID" value="RZS56773.1"/>
    <property type="molecule type" value="Genomic_DNA"/>
</dbReference>
<proteinExistence type="predicted"/>
<sequence>MHLTLHRRRVIGWIGIALILLNVFAPTLAHAVRGPGVPGVLPQWCSMGVVQVSPDAQASDQASEPASDPAAELASSNLACPFCVSAPAALALPAQLPAALPVLRSTPAPAAATEPLPCEAPDSHEIQARAPPAP</sequence>
<evidence type="ECO:0000313" key="3">
    <source>
        <dbReference type="Proteomes" id="UP000293433"/>
    </source>
</evidence>
<gene>
    <name evidence="2" type="ORF">EV685_1328</name>
</gene>
<accession>A0A4Q7LR53</accession>
<organism evidence="2 3">
    <name type="scientific">Sphaerotilus mobilis</name>
    <dbReference type="NCBI Taxonomy" id="47994"/>
    <lineage>
        <taxon>Bacteria</taxon>
        <taxon>Pseudomonadati</taxon>
        <taxon>Pseudomonadota</taxon>
        <taxon>Betaproteobacteria</taxon>
        <taxon>Burkholderiales</taxon>
        <taxon>Sphaerotilaceae</taxon>
        <taxon>Sphaerotilus</taxon>
    </lineage>
</organism>
<evidence type="ECO:0000256" key="1">
    <source>
        <dbReference type="SAM" id="MobiDB-lite"/>
    </source>
</evidence>